<sequence length="373" mass="40112">MSDREQTGRGIGRLVGRAESVLRDSVLPQGAGVIGAVGQPAERMLWPVAERYNRTLGKRFGEITGLQLLLLLVAFGGLVTAPLWGQDYLRPLTLGAVWAVFAMGWDIQSGYTGYISFGHSALSGAAGYTTGLLVLHLNPELSLFVTVPLSILATTVLGLAIAVPSLRLRGPYFSLVTFVTVLLFYRLTKALSHWTNGLRGIRVDVFTYDLTLQYYMVVVPMLAVAATLTYVGRSDVGTVLVAIRENEDAVSAAGVDPTKFKLWSFVLSAVPMGIGGVLLAHVNAGVDPQTFLIVDNSIQMIAMAVIGGMSSILGPLGGAFLFVGLRDVLLVGLGEELRWLALWLLVLLVLVFARDGLFRLLWRALGALGGDRR</sequence>
<feature type="transmembrane region" description="Helical" evidence="6">
    <location>
        <begin position="337"/>
        <end position="353"/>
    </location>
</feature>
<gene>
    <name evidence="7" type="ORF">BDK61_1123</name>
</gene>
<keyword evidence="4 6" id="KW-1133">Transmembrane helix</keyword>
<keyword evidence="5 6" id="KW-0472">Membrane</keyword>
<dbReference type="EMBL" id="RBWW01000001">
    <property type="protein sequence ID" value="RKS81828.1"/>
    <property type="molecule type" value="Genomic_DNA"/>
</dbReference>
<evidence type="ECO:0000256" key="5">
    <source>
        <dbReference type="ARBA" id="ARBA00023136"/>
    </source>
</evidence>
<dbReference type="CDD" id="cd06581">
    <property type="entry name" value="TM_PBP1_LivM_like"/>
    <property type="match status" value="1"/>
</dbReference>
<keyword evidence="8" id="KW-1185">Reference proteome</keyword>
<feature type="transmembrane region" description="Helical" evidence="6">
    <location>
        <begin position="212"/>
        <end position="231"/>
    </location>
</feature>
<dbReference type="Proteomes" id="UP000268233">
    <property type="component" value="Unassembled WGS sequence"/>
</dbReference>
<keyword evidence="2" id="KW-1003">Cell membrane</keyword>
<protein>
    <submittedName>
        <fullName evidence="7">Amino acid/amide ABC transporter membrane protein 2 (HAAT family)</fullName>
    </submittedName>
</protein>
<evidence type="ECO:0000256" key="6">
    <source>
        <dbReference type="SAM" id="Phobius"/>
    </source>
</evidence>
<feature type="transmembrane region" description="Helical" evidence="6">
    <location>
        <begin position="60"/>
        <end position="82"/>
    </location>
</feature>
<dbReference type="GO" id="GO:0015658">
    <property type="term" value="F:branched-chain amino acid transmembrane transporter activity"/>
    <property type="evidence" value="ECO:0007669"/>
    <property type="project" value="InterPro"/>
</dbReference>
<feature type="transmembrane region" description="Helical" evidence="6">
    <location>
        <begin position="262"/>
        <end position="280"/>
    </location>
</feature>
<organism evidence="7 8">
    <name type="scientific">Haloarcula quadrata</name>
    <dbReference type="NCBI Taxonomy" id="182779"/>
    <lineage>
        <taxon>Archaea</taxon>
        <taxon>Methanobacteriati</taxon>
        <taxon>Methanobacteriota</taxon>
        <taxon>Stenosarchaea group</taxon>
        <taxon>Halobacteria</taxon>
        <taxon>Halobacteriales</taxon>
        <taxon>Haloarculaceae</taxon>
        <taxon>Haloarcula</taxon>
    </lineage>
</organism>
<dbReference type="Pfam" id="PF02653">
    <property type="entry name" value="BPD_transp_2"/>
    <property type="match status" value="1"/>
</dbReference>
<dbReference type="PANTHER" id="PTHR30482:SF10">
    <property type="entry name" value="HIGH-AFFINITY BRANCHED-CHAIN AMINO ACID TRANSPORT PROTEIN BRAE"/>
    <property type="match status" value="1"/>
</dbReference>
<dbReference type="InterPro" id="IPR043428">
    <property type="entry name" value="LivM-like"/>
</dbReference>
<comment type="subcellular location">
    <subcellularLocation>
        <location evidence="1">Cell membrane</location>
        <topology evidence="1">Multi-pass membrane protein</topology>
    </subcellularLocation>
</comment>
<evidence type="ECO:0000313" key="7">
    <source>
        <dbReference type="EMBL" id="RKS81828.1"/>
    </source>
</evidence>
<dbReference type="RefSeq" id="WP_121302510.1">
    <property type="nucleotide sequence ID" value="NZ_RBWW01000001.1"/>
</dbReference>
<feature type="transmembrane region" description="Helical" evidence="6">
    <location>
        <begin position="170"/>
        <end position="188"/>
    </location>
</feature>
<feature type="transmembrane region" description="Helical" evidence="6">
    <location>
        <begin position="114"/>
        <end position="135"/>
    </location>
</feature>
<evidence type="ECO:0000256" key="1">
    <source>
        <dbReference type="ARBA" id="ARBA00004651"/>
    </source>
</evidence>
<evidence type="ECO:0000256" key="2">
    <source>
        <dbReference type="ARBA" id="ARBA00022475"/>
    </source>
</evidence>
<feature type="transmembrane region" description="Helical" evidence="6">
    <location>
        <begin position="141"/>
        <end position="163"/>
    </location>
</feature>
<proteinExistence type="predicted"/>
<dbReference type="GO" id="GO:0005886">
    <property type="term" value="C:plasma membrane"/>
    <property type="evidence" value="ECO:0007669"/>
    <property type="project" value="UniProtKB-SubCell"/>
</dbReference>
<evidence type="ECO:0000256" key="3">
    <source>
        <dbReference type="ARBA" id="ARBA00022692"/>
    </source>
</evidence>
<dbReference type="InterPro" id="IPR001851">
    <property type="entry name" value="ABC_transp_permease"/>
</dbReference>
<dbReference type="PANTHER" id="PTHR30482">
    <property type="entry name" value="HIGH-AFFINITY BRANCHED-CHAIN AMINO ACID TRANSPORT SYSTEM PERMEASE"/>
    <property type="match status" value="1"/>
</dbReference>
<evidence type="ECO:0000313" key="8">
    <source>
        <dbReference type="Proteomes" id="UP000268233"/>
    </source>
</evidence>
<dbReference type="AlphaFoldDB" id="A0A495R4K3"/>
<name>A0A495R4K3_9EURY</name>
<reference evidence="7 8" key="1">
    <citation type="submission" date="2018-10" db="EMBL/GenBank/DDBJ databases">
        <title>Genomic Encyclopedia of Archaeal and Bacterial Type Strains, Phase II (KMG-II): from individual species to whole genera.</title>
        <authorList>
            <person name="Goeker M."/>
        </authorList>
    </citation>
    <scope>NUCLEOTIDE SEQUENCE [LARGE SCALE GENOMIC DNA]</scope>
    <source>
        <strain evidence="7 8">DSM 11927</strain>
    </source>
</reference>
<comment type="caution">
    <text evidence="7">The sequence shown here is derived from an EMBL/GenBank/DDBJ whole genome shotgun (WGS) entry which is preliminary data.</text>
</comment>
<keyword evidence="3 6" id="KW-0812">Transmembrane</keyword>
<accession>A0A495R4K3</accession>
<evidence type="ECO:0000256" key="4">
    <source>
        <dbReference type="ARBA" id="ARBA00022989"/>
    </source>
</evidence>
<feature type="transmembrane region" description="Helical" evidence="6">
    <location>
        <begin position="300"/>
        <end position="325"/>
    </location>
</feature>